<evidence type="ECO:0000313" key="10">
    <source>
        <dbReference type="Proteomes" id="UP000327011"/>
    </source>
</evidence>
<keyword evidence="6 7" id="KW-0503">Monooxygenase</keyword>
<keyword evidence="10" id="KW-1185">Reference proteome</keyword>
<keyword evidence="2 7" id="KW-0349">Heme</keyword>
<dbReference type="SUPFAM" id="SSF48264">
    <property type="entry name" value="Cytochrome P450"/>
    <property type="match status" value="1"/>
</dbReference>
<keyword evidence="3 7" id="KW-0479">Metal-binding</keyword>
<evidence type="ECO:0000256" key="4">
    <source>
        <dbReference type="ARBA" id="ARBA00023002"/>
    </source>
</evidence>
<proteinExistence type="inferred from homology"/>
<dbReference type="AlphaFoldDB" id="A0A5J5JTA6"/>
<dbReference type="InterPro" id="IPR001128">
    <property type="entry name" value="Cyt_P450"/>
</dbReference>
<protein>
    <submittedName>
        <fullName evidence="9">Cytochrome P450</fullName>
    </submittedName>
</protein>
<dbReference type="InterPro" id="IPR002397">
    <property type="entry name" value="Cyt_P450_B"/>
</dbReference>
<dbReference type="RefSeq" id="WP_150939016.1">
    <property type="nucleotide sequence ID" value="NZ_VYTZ01000017.1"/>
</dbReference>
<dbReference type="InterPro" id="IPR017972">
    <property type="entry name" value="Cyt_P450_CS"/>
</dbReference>
<comment type="caution">
    <text evidence="9">The sequence shown here is derived from an EMBL/GenBank/DDBJ whole genome shotgun (WGS) entry which is preliminary data.</text>
</comment>
<dbReference type="PROSITE" id="PS00086">
    <property type="entry name" value="CYTOCHROME_P450"/>
    <property type="match status" value="1"/>
</dbReference>
<dbReference type="PANTHER" id="PTHR46696:SF6">
    <property type="entry name" value="P450, PUTATIVE (EUROFUNG)-RELATED"/>
    <property type="match status" value="1"/>
</dbReference>
<dbReference type="GO" id="GO:0016705">
    <property type="term" value="F:oxidoreductase activity, acting on paired donors, with incorporation or reduction of molecular oxygen"/>
    <property type="evidence" value="ECO:0007669"/>
    <property type="project" value="InterPro"/>
</dbReference>
<dbReference type="GO" id="GO:0005506">
    <property type="term" value="F:iron ion binding"/>
    <property type="evidence" value="ECO:0007669"/>
    <property type="project" value="InterPro"/>
</dbReference>
<dbReference type="GO" id="GO:0020037">
    <property type="term" value="F:heme binding"/>
    <property type="evidence" value="ECO:0007669"/>
    <property type="project" value="InterPro"/>
</dbReference>
<dbReference type="InterPro" id="IPR036396">
    <property type="entry name" value="Cyt_P450_sf"/>
</dbReference>
<evidence type="ECO:0000256" key="2">
    <source>
        <dbReference type="ARBA" id="ARBA00022617"/>
    </source>
</evidence>
<evidence type="ECO:0000256" key="3">
    <source>
        <dbReference type="ARBA" id="ARBA00022723"/>
    </source>
</evidence>
<comment type="similarity">
    <text evidence="1 7">Belongs to the cytochrome P450 family.</text>
</comment>
<dbReference type="Pfam" id="PF00067">
    <property type="entry name" value="p450"/>
    <property type="match status" value="2"/>
</dbReference>
<dbReference type="Proteomes" id="UP000327011">
    <property type="component" value="Unassembled WGS sequence"/>
</dbReference>
<reference evidence="9 10" key="1">
    <citation type="submission" date="2019-09" db="EMBL/GenBank/DDBJ databases">
        <title>Screening of Novel Bioactive Compounds from Soil-Associated.</title>
        <authorList>
            <person name="Gong X."/>
        </authorList>
    </citation>
    <scope>NUCLEOTIDE SEQUENCE [LARGE SCALE GENOMIC DNA]</scope>
    <source>
        <strain evidence="9 10">Gxj-6</strain>
    </source>
</reference>
<dbReference type="FunFam" id="1.10.630.10:FF:000018">
    <property type="entry name" value="Cytochrome P450 monooxygenase"/>
    <property type="match status" value="1"/>
</dbReference>
<accession>A0A5J5JTA6</accession>
<gene>
    <name evidence="9" type="ORF">F5972_31920</name>
</gene>
<evidence type="ECO:0000256" key="7">
    <source>
        <dbReference type="RuleBase" id="RU000461"/>
    </source>
</evidence>
<dbReference type="PRINTS" id="PR00359">
    <property type="entry name" value="BP450"/>
</dbReference>
<keyword evidence="5 7" id="KW-0408">Iron</keyword>
<dbReference type="CDD" id="cd11031">
    <property type="entry name" value="Cyp158A-like"/>
    <property type="match status" value="1"/>
</dbReference>
<dbReference type="PANTHER" id="PTHR46696">
    <property type="entry name" value="P450, PUTATIVE (EUROFUNG)-RELATED"/>
    <property type="match status" value="1"/>
</dbReference>
<dbReference type="Gene3D" id="1.10.630.10">
    <property type="entry name" value="Cytochrome P450"/>
    <property type="match status" value="1"/>
</dbReference>
<dbReference type="EMBL" id="VYTZ01000017">
    <property type="protein sequence ID" value="KAA9374192.1"/>
    <property type="molecule type" value="Genomic_DNA"/>
</dbReference>
<evidence type="ECO:0000313" key="9">
    <source>
        <dbReference type="EMBL" id="KAA9374192.1"/>
    </source>
</evidence>
<organism evidence="9 10">
    <name type="scientific">Microbispora cellulosiformans</name>
    <dbReference type="NCBI Taxonomy" id="2614688"/>
    <lineage>
        <taxon>Bacteria</taxon>
        <taxon>Bacillati</taxon>
        <taxon>Actinomycetota</taxon>
        <taxon>Actinomycetes</taxon>
        <taxon>Streptosporangiales</taxon>
        <taxon>Streptosporangiaceae</taxon>
        <taxon>Microbispora</taxon>
    </lineage>
</organism>
<sequence>MTGASGTPCPWPDFSPGEHGTPPPDLRRRHASAPLEKVTLPSGDEVVMLVRYEDVVAALTSPESSRRLAGPGLPRMVRGPGIDDVPGVLINLDPPEHTRYRLIMSGVFSRSRVERWRTSTARIAHELIDGFTGEFDVVADYALRLSSRVICHIIGVPGERRDQFHEWTGAFLSTSQASAEARQAGYGAFLGYIAELVGAHRAEPGDDLIDLLIQARDQEDRLTEDELVNTVFMLLAAGHETLTTMISRGVYRLLLVRERYDDLVTDPGLVEPAVEELLRFDGPGSYGLLRLATGDITVESGVIPGGHVVLPNPYAADHDPSVFPDPGRFDVRRFTSAETTPHLAFGHGPHYCLGANLARMELQESLRALVERLPNLRPAIPLSEVKWTADGNHRPIRLPLAPH</sequence>
<evidence type="ECO:0000256" key="5">
    <source>
        <dbReference type="ARBA" id="ARBA00023004"/>
    </source>
</evidence>
<keyword evidence="4 7" id="KW-0560">Oxidoreductase</keyword>
<name>A0A5J5JTA6_9ACTN</name>
<evidence type="ECO:0000256" key="8">
    <source>
        <dbReference type="SAM" id="MobiDB-lite"/>
    </source>
</evidence>
<evidence type="ECO:0000256" key="1">
    <source>
        <dbReference type="ARBA" id="ARBA00010617"/>
    </source>
</evidence>
<evidence type="ECO:0000256" key="6">
    <source>
        <dbReference type="ARBA" id="ARBA00023033"/>
    </source>
</evidence>
<dbReference type="PRINTS" id="PR00385">
    <property type="entry name" value="P450"/>
</dbReference>
<feature type="region of interest" description="Disordered" evidence="8">
    <location>
        <begin position="1"/>
        <end position="29"/>
    </location>
</feature>
<dbReference type="GO" id="GO:0004497">
    <property type="term" value="F:monooxygenase activity"/>
    <property type="evidence" value="ECO:0007669"/>
    <property type="project" value="UniProtKB-KW"/>
</dbReference>